<organism evidence="1">
    <name type="scientific">Puccinia triticina (isolate 1-1 / race 1 (BBBD))</name>
    <name type="common">Brown leaf rust fungus</name>
    <dbReference type="NCBI Taxonomy" id="630390"/>
    <lineage>
        <taxon>Eukaryota</taxon>
        <taxon>Fungi</taxon>
        <taxon>Dikarya</taxon>
        <taxon>Basidiomycota</taxon>
        <taxon>Pucciniomycotina</taxon>
        <taxon>Pucciniomycetes</taxon>
        <taxon>Pucciniales</taxon>
        <taxon>Pucciniaceae</taxon>
        <taxon>Puccinia</taxon>
    </lineage>
</organism>
<reference evidence="1" key="2">
    <citation type="submission" date="2016-05" db="EMBL/GenBank/DDBJ databases">
        <title>Comparative analysis highlights variable genome content of wheat rusts and divergence of the mating loci.</title>
        <authorList>
            <person name="Cuomo C.A."/>
            <person name="Bakkeren G."/>
            <person name="Szabo L."/>
            <person name="Khalil H."/>
            <person name="Joly D."/>
            <person name="Goldberg J."/>
            <person name="Young S."/>
            <person name="Zeng Q."/>
            <person name="Fellers J."/>
        </authorList>
    </citation>
    <scope>NUCLEOTIDE SEQUENCE [LARGE SCALE GENOMIC DNA]</scope>
    <source>
        <strain evidence="1">1-1 BBBD Race 1</strain>
    </source>
</reference>
<dbReference type="EnsemblFungi" id="PTTG_27296-t43_1">
    <property type="protein sequence ID" value="PTTG_27296-t43_1-p1"/>
    <property type="gene ID" value="PTTG_27296"/>
</dbReference>
<evidence type="ECO:0000313" key="2">
    <source>
        <dbReference type="EnsemblFungi" id="PTTG_27296-t43_1-p1"/>
    </source>
</evidence>
<sequence>MLPAGIQTIRFRKPTNNSAASKAANISQGRQKLCVQRHTDFQADQQKSTAMGASAVPLYLFPHHWYLATGSHKLYGTKPIHFYLLNLLLNFNIALHPLLLVHQLVLKEQKCPPWPETPAPSAHLLIVPGTSNPIYPAEYAYLGLNTTKPILEAIEHAEYTVDLGSWSRLTTQFHICNPIIVQFVKGPFEGILHAQFISSTKKDQFDGPTTCPFNATPTHTFSKWLWRREGTQTIGSKSDTPKKGEIDQYVYLRPNAHM</sequence>
<dbReference type="Proteomes" id="UP000005240">
    <property type="component" value="Unassembled WGS sequence"/>
</dbReference>
<reference evidence="1" key="1">
    <citation type="submission" date="2009-11" db="EMBL/GenBank/DDBJ databases">
        <authorList>
            <consortium name="The Broad Institute Genome Sequencing Platform"/>
            <person name="Ward D."/>
            <person name="Feldgarden M."/>
            <person name="Earl A."/>
            <person name="Young S.K."/>
            <person name="Zeng Q."/>
            <person name="Koehrsen M."/>
            <person name="Alvarado L."/>
            <person name="Berlin A."/>
            <person name="Bochicchio J."/>
            <person name="Borenstein D."/>
            <person name="Chapman S.B."/>
            <person name="Chen Z."/>
            <person name="Engels R."/>
            <person name="Freedman E."/>
            <person name="Gellesch M."/>
            <person name="Goldberg J."/>
            <person name="Griggs A."/>
            <person name="Gujja S."/>
            <person name="Heilman E."/>
            <person name="Heiman D."/>
            <person name="Hepburn T."/>
            <person name="Howarth C."/>
            <person name="Jen D."/>
            <person name="Larson L."/>
            <person name="Lewis B."/>
            <person name="Mehta T."/>
            <person name="Park D."/>
            <person name="Pearson M."/>
            <person name="Roberts A."/>
            <person name="Saif S."/>
            <person name="Shea T."/>
            <person name="Shenoy N."/>
            <person name="Sisk P."/>
            <person name="Stolte C."/>
            <person name="Sykes S."/>
            <person name="Thomson T."/>
            <person name="Walk T."/>
            <person name="White J."/>
            <person name="Yandava C."/>
            <person name="Izard J."/>
            <person name="Baranova O.V."/>
            <person name="Blanton J.M."/>
            <person name="Tanner A.C."/>
            <person name="Dewhirst F.E."/>
            <person name="Haas B."/>
            <person name="Nusbaum C."/>
            <person name="Birren B."/>
        </authorList>
    </citation>
    <scope>NUCLEOTIDE SEQUENCE [LARGE SCALE GENOMIC DNA]</scope>
    <source>
        <strain evidence="1">1-1 BBBD Race 1</strain>
    </source>
</reference>
<dbReference type="OrthoDB" id="497541at2759"/>
<reference evidence="2 3" key="3">
    <citation type="journal article" date="2017" name="G3 (Bethesda)">
        <title>Comparative analysis highlights variable genome content of wheat rusts and divergence of the mating loci.</title>
        <authorList>
            <person name="Cuomo C.A."/>
            <person name="Bakkeren G."/>
            <person name="Khalil H.B."/>
            <person name="Panwar V."/>
            <person name="Joly D."/>
            <person name="Linning R."/>
            <person name="Sakthikumar S."/>
            <person name="Song X."/>
            <person name="Adiconis X."/>
            <person name="Fan L."/>
            <person name="Goldberg J.M."/>
            <person name="Levin J.Z."/>
            <person name="Young S."/>
            <person name="Zeng Q."/>
            <person name="Anikster Y."/>
            <person name="Bruce M."/>
            <person name="Wang M."/>
            <person name="Yin C."/>
            <person name="McCallum B."/>
            <person name="Szabo L.J."/>
            <person name="Hulbert S."/>
            <person name="Chen X."/>
            <person name="Fellers J.P."/>
        </authorList>
    </citation>
    <scope>NUCLEOTIDE SEQUENCE</scope>
    <source>
        <strain evidence="3">Isolate 1-1 / race 1 (BBBD)</strain>
        <strain evidence="2">isolate 1-1 / race 1 (BBBD)</strain>
    </source>
</reference>
<gene>
    <name evidence="1" type="ORF">PTTG_27296</name>
</gene>
<reference evidence="2" key="4">
    <citation type="submission" date="2025-05" db="UniProtKB">
        <authorList>
            <consortium name="EnsemblFungi"/>
        </authorList>
    </citation>
    <scope>IDENTIFICATION</scope>
    <source>
        <strain evidence="2">isolate 1-1 / race 1 (BBBD)</strain>
    </source>
</reference>
<evidence type="ECO:0000313" key="3">
    <source>
        <dbReference type="Proteomes" id="UP000005240"/>
    </source>
</evidence>
<dbReference type="VEuPathDB" id="FungiDB:PTTG_27296"/>
<accession>A0A180GLX3</accession>
<evidence type="ECO:0000313" key="1">
    <source>
        <dbReference type="EMBL" id="OAV93504.1"/>
    </source>
</evidence>
<dbReference type="STRING" id="630390.A0A180GLX3"/>
<dbReference type="EMBL" id="ADAS02000050">
    <property type="protein sequence ID" value="OAV93504.1"/>
    <property type="molecule type" value="Genomic_DNA"/>
</dbReference>
<proteinExistence type="predicted"/>
<name>A0A180GLX3_PUCT1</name>
<dbReference type="AlphaFoldDB" id="A0A180GLX3"/>
<protein>
    <submittedName>
        <fullName evidence="1 2">Uncharacterized protein</fullName>
    </submittedName>
</protein>
<keyword evidence="3" id="KW-1185">Reference proteome</keyword>